<dbReference type="Pfam" id="PF01068">
    <property type="entry name" value="DNA_ligase_A_M"/>
    <property type="match status" value="1"/>
</dbReference>
<dbReference type="CDD" id="cd07906">
    <property type="entry name" value="Adenylation_DNA_ligase_LigD_LigC"/>
    <property type="match status" value="1"/>
</dbReference>
<dbReference type="PROSITE" id="PS50160">
    <property type="entry name" value="DNA_LIGASE_A3"/>
    <property type="match status" value="1"/>
</dbReference>
<dbReference type="SUPFAM" id="SSF56091">
    <property type="entry name" value="DNA ligase/mRNA capping enzyme, catalytic domain"/>
    <property type="match status" value="1"/>
</dbReference>
<dbReference type="InterPro" id="IPR012310">
    <property type="entry name" value="DNA_ligase_ATP-dep_cent"/>
</dbReference>
<evidence type="ECO:0000313" key="6">
    <source>
        <dbReference type="Proteomes" id="UP001597180"/>
    </source>
</evidence>
<comment type="catalytic activity">
    <reaction evidence="3">
        <text>ATP + (deoxyribonucleotide)n-3'-hydroxyl + 5'-phospho-(deoxyribonucleotide)m = (deoxyribonucleotide)n+m + AMP + diphosphate.</text>
        <dbReference type="EC" id="6.5.1.1"/>
    </reaction>
</comment>
<dbReference type="InterPro" id="IPR050191">
    <property type="entry name" value="ATP-dep_DNA_ligase"/>
</dbReference>
<dbReference type="Gene3D" id="3.30.1490.70">
    <property type="match status" value="1"/>
</dbReference>
<keyword evidence="6" id="KW-1185">Reference proteome</keyword>
<reference evidence="6" key="1">
    <citation type="journal article" date="2019" name="Int. J. Syst. Evol. Microbiol.">
        <title>The Global Catalogue of Microorganisms (GCM) 10K type strain sequencing project: providing services to taxonomists for standard genome sequencing and annotation.</title>
        <authorList>
            <consortium name="The Broad Institute Genomics Platform"/>
            <consortium name="The Broad Institute Genome Sequencing Center for Infectious Disease"/>
            <person name="Wu L."/>
            <person name="Ma J."/>
        </authorList>
    </citation>
    <scope>NUCLEOTIDE SEQUENCE [LARGE SCALE GENOMIC DNA]</scope>
    <source>
        <strain evidence="6">CCUG 53270</strain>
    </source>
</reference>
<accession>A0ABW3UUE0</accession>
<proteinExistence type="inferred from homology"/>
<dbReference type="RefSeq" id="WP_345589643.1">
    <property type="nucleotide sequence ID" value="NZ_BAABJG010000020.1"/>
</dbReference>
<dbReference type="SUPFAM" id="SSF50249">
    <property type="entry name" value="Nucleic acid-binding proteins"/>
    <property type="match status" value="1"/>
</dbReference>
<gene>
    <name evidence="5" type="ORF">ACFQ4B_27540</name>
</gene>
<organism evidence="5 6">
    <name type="scientific">Paenibacillus vulneris</name>
    <dbReference type="NCBI Taxonomy" id="1133364"/>
    <lineage>
        <taxon>Bacteria</taxon>
        <taxon>Bacillati</taxon>
        <taxon>Bacillota</taxon>
        <taxon>Bacilli</taxon>
        <taxon>Bacillales</taxon>
        <taxon>Paenibacillaceae</taxon>
        <taxon>Paenibacillus</taxon>
    </lineage>
</organism>
<evidence type="ECO:0000259" key="4">
    <source>
        <dbReference type="PROSITE" id="PS50160"/>
    </source>
</evidence>
<dbReference type="PANTHER" id="PTHR45674:SF4">
    <property type="entry name" value="DNA LIGASE 1"/>
    <property type="match status" value="1"/>
</dbReference>
<dbReference type="GO" id="GO:0016874">
    <property type="term" value="F:ligase activity"/>
    <property type="evidence" value="ECO:0007669"/>
    <property type="project" value="UniProtKB-KW"/>
</dbReference>
<feature type="domain" description="ATP-dependent DNA ligase family profile" evidence="4">
    <location>
        <begin position="99"/>
        <end position="239"/>
    </location>
</feature>
<comment type="caution">
    <text evidence="5">The sequence shown here is derived from an EMBL/GenBank/DDBJ whole genome shotgun (WGS) entry which is preliminary data.</text>
</comment>
<evidence type="ECO:0000313" key="5">
    <source>
        <dbReference type="EMBL" id="MFD1223884.1"/>
    </source>
</evidence>
<evidence type="ECO:0000256" key="1">
    <source>
        <dbReference type="ARBA" id="ARBA00007572"/>
    </source>
</evidence>
<name>A0ABW3UUE0_9BACL</name>
<sequence length="281" mass="32225">MFIAPMLLETAPAPFSHEDYVFEPKIDGHRLILSRTGGQTRLYTRHNNDCTRQYPELQTIALDDVILDGEVAATDEQGRVDFEAIMERFSLRKAEKVRRAAETRPVNYVVFDILRYKGEDLRGYPLHKRKELLATVNFGNPNIALIPSIEAEGERLYSQIEALGMEGIVAKRANSIYVSIRSSAWQKIINWTYADVFISGYRKGDFGWLAADERGRALGIIELGVTPRHKMAFYGVKDRLKIGEDRDYVYLEPRLRAKVKIRNWTKAGLLRSPVFVEFILL</sequence>
<dbReference type="NCBIfam" id="NF005796">
    <property type="entry name" value="PRK07636.1"/>
    <property type="match status" value="1"/>
</dbReference>
<dbReference type="Gene3D" id="3.30.470.30">
    <property type="entry name" value="DNA ligase/mRNA capping enzyme"/>
    <property type="match status" value="1"/>
</dbReference>
<comment type="similarity">
    <text evidence="1">Belongs to the ATP-dependent DNA ligase family.</text>
</comment>
<protein>
    <submittedName>
        <fullName evidence="5">ATP-dependent DNA ligase</fullName>
    </submittedName>
</protein>
<dbReference type="InterPro" id="IPR012340">
    <property type="entry name" value="NA-bd_OB-fold"/>
</dbReference>
<evidence type="ECO:0000256" key="2">
    <source>
        <dbReference type="ARBA" id="ARBA00022598"/>
    </source>
</evidence>
<evidence type="ECO:0000256" key="3">
    <source>
        <dbReference type="ARBA" id="ARBA00034003"/>
    </source>
</evidence>
<dbReference type="PANTHER" id="PTHR45674">
    <property type="entry name" value="DNA LIGASE 1/3 FAMILY MEMBER"/>
    <property type="match status" value="1"/>
</dbReference>
<dbReference type="Proteomes" id="UP001597180">
    <property type="component" value="Unassembled WGS sequence"/>
</dbReference>
<dbReference type="EMBL" id="JBHTLU010000037">
    <property type="protein sequence ID" value="MFD1223884.1"/>
    <property type="molecule type" value="Genomic_DNA"/>
</dbReference>
<keyword evidence="2 5" id="KW-0436">Ligase</keyword>